<gene>
    <name evidence="8" type="ORF">I8U20_11965</name>
</gene>
<feature type="transmembrane region" description="Helical" evidence="5">
    <location>
        <begin position="80"/>
        <end position="100"/>
    </location>
</feature>
<keyword evidence="5" id="KW-0812">Transmembrane</keyword>
<keyword evidence="5" id="KW-1133">Transmembrane helix</keyword>
<evidence type="ECO:0000256" key="3">
    <source>
        <dbReference type="ARBA" id="ARBA00022679"/>
    </source>
</evidence>
<comment type="similarity">
    <text evidence="1">Belongs to the glycosyltransferase 2 family.</text>
</comment>
<keyword evidence="2" id="KW-0328">Glycosyltransferase</keyword>
<dbReference type="RefSeq" id="WP_198058703.1">
    <property type="nucleotide sequence ID" value="NZ_JAECVW010000009.1"/>
</dbReference>
<feature type="domain" description="NodB homology" evidence="6">
    <location>
        <begin position="517"/>
        <end position="704"/>
    </location>
</feature>
<dbReference type="InterPro" id="IPR011583">
    <property type="entry name" value="Chitinase_II/V-like_cat"/>
</dbReference>
<feature type="domain" description="GH18" evidence="7">
    <location>
        <begin position="147"/>
        <end position="456"/>
    </location>
</feature>
<dbReference type="SUPFAM" id="SSF53448">
    <property type="entry name" value="Nucleotide-diphospho-sugar transferases"/>
    <property type="match status" value="1"/>
</dbReference>
<evidence type="ECO:0000259" key="6">
    <source>
        <dbReference type="PROSITE" id="PS51677"/>
    </source>
</evidence>
<dbReference type="GO" id="GO:0008061">
    <property type="term" value="F:chitin binding"/>
    <property type="evidence" value="ECO:0007669"/>
    <property type="project" value="InterPro"/>
</dbReference>
<keyword evidence="9" id="KW-1185">Reference proteome</keyword>
<comment type="caution">
    <text evidence="8">The sequence shown here is derived from an EMBL/GenBank/DDBJ whole genome shotgun (WGS) entry which is preliminary data.</text>
</comment>
<feature type="transmembrane region" description="Helical" evidence="5">
    <location>
        <begin position="1045"/>
        <end position="1066"/>
    </location>
</feature>
<dbReference type="SMART" id="SM00636">
    <property type="entry name" value="Glyco_18"/>
    <property type="match status" value="1"/>
</dbReference>
<evidence type="ECO:0000256" key="4">
    <source>
        <dbReference type="SAM" id="MobiDB-lite"/>
    </source>
</evidence>
<dbReference type="SUPFAM" id="SSF51445">
    <property type="entry name" value="(Trans)glycosidases"/>
    <property type="match status" value="1"/>
</dbReference>
<dbReference type="Gene3D" id="3.20.20.370">
    <property type="entry name" value="Glycoside hydrolase/deacetylase"/>
    <property type="match status" value="1"/>
</dbReference>
<dbReference type="Pfam" id="PF00704">
    <property type="entry name" value="Glyco_hydro_18"/>
    <property type="match status" value="1"/>
</dbReference>
<dbReference type="Gene3D" id="3.90.550.10">
    <property type="entry name" value="Spore Coat Polysaccharide Biosynthesis Protein SpsA, Chain A"/>
    <property type="match status" value="1"/>
</dbReference>
<dbReference type="GO" id="GO:0016810">
    <property type="term" value="F:hydrolase activity, acting on carbon-nitrogen (but not peptide) bonds"/>
    <property type="evidence" value="ECO:0007669"/>
    <property type="project" value="InterPro"/>
</dbReference>
<keyword evidence="3 8" id="KW-0808">Transferase</keyword>
<reference evidence="8 9" key="1">
    <citation type="submission" date="2020-12" db="EMBL/GenBank/DDBJ databases">
        <title>WGS of Thermoactinomyces spp.</title>
        <authorList>
            <person name="Cheng K."/>
        </authorList>
    </citation>
    <scope>NUCLEOTIDE SEQUENCE [LARGE SCALE GENOMIC DNA]</scope>
    <source>
        <strain evidence="9">CICC 10671\DSM 43846</strain>
    </source>
</reference>
<evidence type="ECO:0000256" key="5">
    <source>
        <dbReference type="SAM" id="Phobius"/>
    </source>
</evidence>
<organism evidence="8 9">
    <name type="scientific">Thermoactinomyces intermedius</name>
    <dbReference type="NCBI Taxonomy" id="2024"/>
    <lineage>
        <taxon>Bacteria</taxon>
        <taxon>Bacillati</taxon>
        <taxon>Bacillota</taxon>
        <taxon>Bacilli</taxon>
        <taxon>Bacillales</taxon>
        <taxon>Thermoactinomycetaceae</taxon>
        <taxon>Thermoactinomyces</taxon>
    </lineage>
</organism>
<dbReference type="GO" id="GO:0016757">
    <property type="term" value="F:glycosyltransferase activity"/>
    <property type="evidence" value="ECO:0007669"/>
    <property type="project" value="UniProtKB-KW"/>
</dbReference>
<dbReference type="InterPro" id="IPR011330">
    <property type="entry name" value="Glyco_hydro/deAcase_b/a-brl"/>
</dbReference>
<feature type="transmembrane region" description="Helical" evidence="5">
    <location>
        <begin position="748"/>
        <end position="769"/>
    </location>
</feature>
<dbReference type="Proteomes" id="UP000633619">
    <property type="component" value="Unassembled WGS sequence"/>
</dbReference>
<dbReference type="PANTHER" id="PTHR43630:SF1">
    <property type="entry name" value="POLY-BETA-1,6-N-ACETYL-D-GLUCOSAMINE SYNTHASE"/>
    <property type="match status" value="1"/>
</dbReference>
<dbReference type="CDD" id="cd10962">
    <property type="entry name" value="CE4_GT2-like"/>
    <property type="match status" value="1"/>
</dbReference>
<dbReference type="PROSITE" id="PS51910">
    <property type="entry name" value="GH18_2"/>
    <property type="match status" value="1"/>
</dbReference>
<evidence type="ECO:0000259" key="7">
    <source>
        <dbReference type="PROSITE" id="PS51910"/>
    </source>
</evidence>
<sequence>MFRFCIRFCMWRCTGWGWTGFFPTADETALYLLTGALYLLVCHGIFYFLYKDVHIRTLSNEEKMFVFHDRGRRWRFLKRAFLILSLLSLVSLTVFGISLYDHPVVPPLYSNSWADSSIQPAERKPGPSDNESPLFPRETGAQEAKDFTTYAYYVPWDSKGWFDLNTLEHIKDIDVLIPEWYSLTPDLTLDIKRDENVDKLAEKHHVKIIPRLNNFAGQEWDGPAVRRLLASPQKRAALIENLRQDVKKQGYAGINIYFEKVRAEDKRRFTQFIKELSFAFHQDGLKVIHSVPIHDPAYDLLALSKYADYLDIILHEEHHKEGSPGPVASFDWVKQSLENLPVPPSKRIISLGTYGYDWTVGKQTPAESLTFDQVMLLARQHDLKIEWDRASNNPTLRYKKGNEEHIVWFLDAPAFSNQLRLIRQYGAEGIAFWRLGSEDQAIWPLINRDPDALAAIKQISSPIPEYIGNGEILSVADNEKKGTRDIAMQNGKWIQSVDYRHPSSPLLIQRFGSVDGKKIALTFDDGPDGTYTGKILDILKEHNVKASFYITGRNAVLHPDLVERLYEEGHEVGNHTYFHPHLGQVHPLRVQLELHATQRLFQAFTDHTMTTFRPPYQVESEPQTLDEIRAMVRGSGYGYTMISKNIETFDWQNPPSEQIQKRVLAQLNLGHIALMHDAGGDRSATVRALPGLIETLKKEGYQFVTVSELTGKTREEAMPSIQPEEKIYMPFVKAVYTVWGLFQHSFTFLIYAGIGIGFVRVAFLMYFSFRQRIKFKRRVKWLNRGAELVDFHPMVSVVIAAYNEEKVINKTIHSVLKSRYDQLEVIIVNDGSTDRTEAVIKQEFYHDPRVRVITQPNSGKTTAINRGYRLAKGEIIVSIDADTLIAEDTIPLLVRHFQDEKVAAVSGNVKVGNVRNLITLWQHVEYITGFNLERRAFDDLNCIPVVPGAIGAWRKKAVEEVGYFKHDTLAEDTDITITLLRHGYKVEFEVRALAYTEAPEDLKSLIKQRTRWIYGTLQCLWKHRGALFSREQKALGFVSLPNMWIFQYGVQTFSLFVDLLCLMSLFTEHAVTTMMFYAGFLLFDLLAAYFAFQLEKESPKPLKWLFIQRFVYRQLMSYVVLRSFYYALKGVSVGWNKLNRNGNVQLEIKEPVKRTG</sequence>
<dbReference type="InterPro" id="IPR029070">
    <property type="entry name" value="Chitinase_insertion_sf"/>
</dbReference>
<dbReference type="Pfam" id="PF01522">
    <property type="entry name" value="Polysacc_deac_1"/>
    <property type="match status" value="1"/>
</dbReference>
<dbReference type="SUPFAM" id="SSF88713">
    <property type="entry name" value="Glycoside hydrolase/deacetylase"/>
    <property type="match status" value="1"/>
</dbReference>
<proteinExistence type="inferred from homology"/>
<name>A0A8I1AHF7_THEIN</name>
<dbReference type="PROSITE" id="PS51677">
    <property type="entry name" value="NODB"/>
    <property type="match status" value="1"/>
</dbReference>
<dbReference type="GO" id="GO:0005975">
    <property type="term" value="P:carbohydrate metabolic process"/>
    <property type="evidence" value="ECO:0007669"/>
    <property type="project" value="InterPro"/>
</dbReference>
<feature type="transmembrane region" description="Helical" evidence="5">
    <location>
        <begin position="29"/>
        <end position="50"/>
    </location>
</feature>
<evidence type="ECO:0000256" key="1">
    <source>
        <dbReference type="ARBA" id="ARBA00006739"/>
    </source>
</evidence>
<dbReference type="Gene3D" id="3.10.50.10">
    <property type="match status" value="1"/>
</dbReference>
<dbReference type="InterPro" id="IPR017853">
    <property type="entry name" value="GH"/>
</dbReference>
<dbReference type="InterPro" id="IPR002509">
    <property type="entry name" value="NODB_dom"/>
</dbReference>
<dbReference type="PANTHER" id="PTHR43630">
    <property type="entry name" value="POLY-BETA-1,6-N-ACETYL-D-GLUCOSAMINE SYNTHASE"/>
    <property type="match status" value="1"/>
</dbReference>
<accession>A0A8I1AHF7</accession>
<evidence type="ECO:0000256" key="2">
    <source>
        <dbReference type="ARBA" id="ARBA00022676"/>
    </source>
</evidence>
<dbReference type="InterPro" id="IPR029044">
    <property type="entry name" value="Nucleotide-diphossugar_trans"/>
</dbReference>
<dbReference type="Pfam" id="PF13641">
    <property type="entry name" value="Glyco_tranf_2_3"/>
    <property type="match status" value="1"/>
</dbReference>
<dbReference type="InterPro" id="IPR001223">
    <property type="entry name" value="Glyco_hydro18_cat"/>
</dbReference>
<keyword evidence="5" id="KW-0472">Membrane</keyword>
<evidence type="ECO:0000313" key="8">
    <source>
        <dbReference type="EMBL" id="MBH8596043.1"/>
    </source>
</evidence>
<feature type="region of interest" description="Disordered" evidence="4">
    <location>
        <begin position="119"/>
        <end position="138"/>
    </location>
</feature>
<dbReference type="EMBL" id="JAECVW010000009">
    <property type="protein sequence ID" value="MBH8596043.1"/>
    <property type="molecule type" value="Genomic_DNA"/>
</dbReference>
<dbReference type="AlphaFoldDB" id="A0A8I1AHF7"/>
<evidence type="ECO:0000313" key="9">
    <source>
        <dbReference type="Proteomes" id="UP000633619"/>
    </source>
</evidence>
<protein>
    <submittedName>
        <fullName evidence="8">Glycosyltransferase</fullName>
    </submittedName>
</protein>
<dbReference type="Gene3D" id="3.20.20.80">
    <property type="entry name" value="Glycosidases"/>
    <property type="match status" value="1"/>
</dbReference>
<feature type="transmembrane region" description="Helical" evidence="5">
    <location>
        <begin position="1072"/>
        <end position="1090"/>
    </location>
</feature>
<dbReference type="CDD" id="cd06423">
    <property type="entry name" value="CESA_like"/>
    <property type="match status" value="1"/>
</dbReference>